<name>A0ABW4YW07_9HYPH</name>
<dbReference type="GO" id="GO:0016301">
    <property type="term" value="F:kinase activity"/>
    <property type="evidence" value="ECO:0007669"/>
    <property type="project" value="UniProtKB-KW"/>
</dbReference>
<evidence type="ECO:0000256" key="1">
    <source>
        <dbReference type="ARBA" id="ARBA00009156"/>
    </source>
</evidence>
<gene>
    <name evidence="6" type="ORF">ACFSNC_08800</name>
</gene>
<feature type="domain" description="Carbohydrate kinase FGGY N-terminal" evidence="4">
    <location>
        <begin position="5"/>
        <end position="237"/>
    </location>
</feature>
<evidence type="ECO:0000259" key="5">
    <source>
        <dbReference type="Pfam" id="PF21546"/>
    </source>
</evidence>
<evidence type="ECO:0000256" key="3">
    <source>
        <dbReference type="ARBA" id="ARBA00022777"/>
    </source>
</evidence>
<dbReference type="RefSeq" id="WP_213352938.1">
    <property type="nucleotide sequence ID" value="NZ_JAHBGB010000031.1"/>
</dbReference>
<dbReference type="InterPro" id="IPR018484">
    <property type="entry name" value="FGGY_N"/>
</dbReference>
<comment type="caution">
    <text evidence="6">The sequence shown here is derived from an EMBL/GenBank/DDBJ whole genome shotgun (WGS) entry which is preliminary data.</text>
</comment>
<evidence type="ECO:0000256" key="2">
    <source>
        <dbReference type="ARBA" id="ARBA00022679"/>
    </source>
</evidence>
<accession>A0ABW4YW07</accession>
<keyword evidence="2 6" id="KW-0808">Transferase</keyword>
<dbReference type="PANTHER" id="PTHR43095:SF5">
    <property type="entry name" value="XYLULOSE KINASE"/>
    <property type="match status" value="1"/>
</dbReference>
<feature type="domain" description="Carbohydrate kinase FGGY C-terminal" evidence="5">
    <location>
        <begin position="246"/>
        <end position="419"/>
    </location>
</feature>
<dbReference type="EC" id="2.7.1.-" evidence="6"/>
<dbReference type="InterPro" id="IPR049382">
    <property type="entry name" value="FGGY_C_2"/>
</dbReference>
<dbReference type="Pfam" id="PF21546">
    <property type="entry name" value="FGGY_C_2"/>
    <property type="match status" value="1"/>
</dbReference>
<protein>
    <submittedName>
        <fullName evidence="6">FGGY-family carbohydrate kinase</fullName>
        <ecNumber evidence="6">2.7.1.-</ecNumber>
    </submittedName>
</protein>
<comment type="similarity">
    <text evidence="1">Belongs to the FGGY kinase family.</text>
</comment>
<evidence type="ECO:0000313" key="7">
    <source>
        <dbReference type="Proteomes" id="UP001597299"/>
    </source>
</evidence>
<dbReference type="PANTHER" id="PTHR43095">
    <property type="entry name" value="SUGAR KINASE"/>
    <property type="match status" value="1"/>
</dbReference>
<dbReference type="EMBL" id="JBHUHD010000001">
    <property type="protein sequence ID" value="MFD2140495.1"/>
    <property type="molecule type" value="Genomic_DNA"/>
</dbReference>
<proteinExistence type="inferred from homology"/>
<dbReference type="Gene3D" id="3.30.420.40">
    <property type="match status" value="2"/>
</dbReference>
<evidence type="ECO:0000259" key="4">
    <source>
        <dbReference type="Pfam" id="PF00370"/>
    </source>
</evidence>
<dbReference type="Proteomes" id="UP001597299">
    <property type="component" value="Unassembled WGS sequence"/>
</dbReference>
<reference evidence="7" key="1">
    <citation type="journal article" date="2019" name="Int. J. Syst. Evol. Microbiol.">
        <title>The Global Catalogue of Microorganisms (GCM) 10K type strain sequencing project: providing services to taxonomists for standard genome sequencing and annotation.</title>
        <authorList>
            <consortium name="The Broad Institute Genomics Platform"/>
            <consortium name="The Broad Institute Genome Sequencing Center for Infectious Disease"/>
            <person name="Wu L."/>
            <person name="Ma J."/>
        </authorList>
    </citation>
    <scope>NUCLEOTIDE SEQUENCE [LARGE SCALE GENOMIC DNA]</scope>
    <source>
        <strain evidence="7">CCM 7435</strain>
    </source>
</reference>
<sequence>MSHIAVIDFGKTNVKVVLVEPGSLTEIAARRIPNTVRAGPPFAHYDTQGHWDFLIASLRDLNAAHGIAAISITTHGATAALIDEAGALVLPILDYEDPGPEEMRAAYDAIRPAFHETGSPRLGNGLNLGAQLHWLFRRFPETAQVRHILPYPQYWAWRLTGVAAAEPTSLGCHTDLWRPREGRFSSLVERMGWIDRMPPVRPATDRLGVVRPEVADLAGLPPDTPVANGIHDSNASLYPHLLARSSPFAVVSTGTWVVCMAVGAGAVALDPARDTLINVDARGEPVPSARFMGGREYEIVRAGCEARPSAADRAAVLRRGVRLLPSVEAGSGPFAERRAAWTAAPETDGERMLALSWYLALMTAQCLSMIGAAGPVIVEGPFAGNADYLEMIAAATGRPVGCSPAGSTGTSLGAALLVTGSPAQPVARVSAPPAADGALAAYAAAWRHAVADGVPGRPVAAL</sequence>
<organism evidence="6 7">
    <name type="scientific">Ancylobacter oerskovii</name>
    <dbReference type="NCBI Taxonomy" id="459519"/>
    <lineage>
        <taxon>Bacteria</taxon>
        <taxon>Pseudomonadati</taxon>
        <taxon>Pseudomonadota</taxon>
        <taxon>Alphaproteobacteria</taxon>
        <taxon>Hyphomicrobiales</taxon>
        <taxon>Xanthobacteraceae</taxon>
        <taxon>Ancylobacter</taxon>
    </lineage>
</organism>
<dbReference type="InterPro" id="IPR050406">
    <property type="entry name" value="FGGY_Carb_Kinase"/>
</dbReference>
<dbReference type="InterPro" id="IPR043129">
    <property type="entry name" value="ATPase_NBD"/>
</dbReference>
<keyword evidence="3 6" id="KW-0418">Kinase</keyword>
<keyword evidence="7" id="KW-1185">Reference proteome</keyword>
<dbReference type="SUPFAM" id="SSF53067">
    <property type="entry name" value="Actin-like ATPase domain"/>
    <property type="match status" value="2"/>
</dbReference>
<dbReference type="CDD" id="cd07772">
    <property type="entry name" value="ASKHA_NBD_FGGY_NaCK-like"/>
    <property type="match status" value="1"/>
</dbReference>
<dbReference type="Pfam" id="PF00370">
    <property type="entry name" value="FGGY_N"/>
    <property type="match status" value="1"/>
</dbReference>
<evidence type="ECO:0000313" key="6">
    <source>
        <dbReference type="EMBL" id="MFD2140495.1"/>
    </source>
</evidence>